<evidence type="ECO:0000313" key="2">
    <source>
        <dbReference type="Proteomes" id="UP000655550"/>
    </source>
</evidence>
<dbReference type="Proteomes" id="UP000655550">
    <property type="component" value="Unassembled WGS sequence"/>
</dbReference>
<comment type="caution">
    <text evidence="1">The sequence shown here is derived from an EMBL/GenBank/DDBJ whole genome shotgun (WGS) entry which is preliminary data.</text>
</comment>
<reference evidence="2" key="1">
    <citation type="journal article" date="2019" name="Int. J. Syst. Evol. Microbiol.">
        <title>The Global Catalogue of Microorganisms (GCM) 10K type strain sequencing project: providing services to taxonomists for standard genome sequencing and annotation.</title>
        <authorList>
            <consortium name="The Broad Institute Genomics Platform"/>
            <consortium name="The Broad Institute Genome Sequencing Center for Infectious Disease"/>
            <person name="Wu L."/>
            <person name="Ma J."/>
        </authorList>
    </citation>
    <scope>NUCLEOTIDE SEQUENCE [LARGE SCALE GENOMIC DNA]</scope>
    <source>
        <strain evidence="2">CCM 8778</strain>
    </source>
</reference>
<protein>
    <submittedName>
        <fullName evidence="1">Uncharacterized protein</fullName>
    </submittedName>
</protein>
<organism evidence="1 2">
    <name type="scientific">Pseudomonas fluvialis</name>
    <dbReference type="NCBI Taxonomy" id="1793966"/>
    <lineage>
        <taxon>Bacteria</taxon>
        <taxon>Pseudomonadati</taxon>
        <taxon>Pseudomonadota</taxon>
        <taxon>Gammaproteobacteria</taxon>
        <taxon>Pseudomonadales</taxon>
        <taxon>Pseudomonadaceae</taxon>
        <taxon>Pseudomonas</taxon>
    </lineage>
</organism>
<gene>
    <name evidence="1" type="ORF">GCM10007363_24450</name>
</gene>
<proteinExistence type="predicted"/>
<name>A0ABQ2AQ94_9PSED</name>
<keyword evidence="2" id="KW-1185">Reference proteome</keyword>
<sequence length="81" mass="8587">MSAQADRPGKKTGPDFTLALSVDKVTNIANAGRGIPGMALHMRIGIRRVASSFPPVSVVTLPPWFELGWPALLRAAVECCA</sequence>
<accession>A0ABQ2AQ94</accession>
<dbReference type="EMBL" id="BMDE01000007">
    <property type="protein sequence ID" value="GGH95361.1"/>
    <property type="molecule type" value="Genomic_DNA"/>
</dbReference>
<evidence type="ECO:0000313" key="1">
    <source>
        <dbReference type="EMBL" id="GGH95361.1"/>
    </source>
</evidence>